<evidence type="ECO:0000313" key="2">
    <source>
        <dbReference type="Proteomes" id="UP000184080"/>
    </source>
</evidence>
<dbReference type="Proteomes" id="UP000184080">
    <property type="component" value="Unassembled WGS sequence"/>
</dbReference>
<name>A0A1M6GHZ9_9CLOT</name>
<dbReference type="AlphaFoldDB" id="A0A1M6GHZ9"/>
<gene>
    <name evidence="1" type="ORF">SAMN05444401_2123</name>
</gene>
<reference evidence="1 2" key="1">
    <citation type="submission" date="2016-11" db="EMBL/GenBank/DDBJ databases">
        <authorList>
            <person name="Jaros S."/>
            <person name="Januszkiewicz K."/>
            <person name="Wedrychowicz H."/>
        </authorList>
    </citation>
    <scope>NUCLEOTIDE SEQUENCE [LARGE SCALE GENOMIC DNA]</scope>
    <source>
        <strain evidence="1 2">DSM 21864</strain>
    </source>
</reference>
<organism evidence="1 2">
    <name type="scientific">Clostridium amylolyticum</name>
    <dbReference type="NCBI Taxonomy" id="1121298"/>
    <lineage>
        <taxon>Bacteria</taxon>
        <taxon>Bacillati</taxon>
        <taxon>Bacillota</taxon>
        <taxon>Clostridia</taxon>
        <taxon>Eubacteriales</taxon>
        <taxon>Clostridiaceae</taxon>
        <taxon>Clostridium</taxon>
    </lineage>
</organism>
<sequence>MIKSFYDPRVEEKGIVNSNSNIIEGLEKN</sequence>
<keyword evidence="2" id="KW-1185">Reference proteome</keyword>
<dbReference type="EMBL" id="FQZO01000003">
    <property type="protein sequence ID" value="SHJ09533.1"/>
    <property type="molecule type" value="Genomic_DNA"/>
</dbReference>
<protein>
    <submittedName>
        <fullName evidence="1">Uncharacterized protein</fullName>
    </submittedName>
</protein>
<evidence type="ECO:0000313" key="1">
    <source>
        <dbReference type="EMBL" id="SHJ09533.1"/>
    </source>
</evidence>
<accession>A0A1M6GHZ9</accession>
<proteinExistence type="predicted"/>